<dbReference type="FunFam" id="3.40.190.10:FF:000142">
    <property type="entry name" value="Ionotropic receptor 25a"/>
    <property type="match status" value="1"/>
</dbReference>
<evidence type="ECO:0000256" key="12">
    <source>
        <dbReference type="ARBA" id="ARBA00023303"/>
    </source>
</evidence>
<evidence type="ECO:0000256" key="8">
    <source>
        <dbReference type="ARBA" id="ARBA00023136"/>
    </source>
</evidence>
<dbReference type="GO" id="GO:0015276">
    <property type="term" value="F:ligand-gated monoatomic ion channel activity"/>
    <property type="evidence" value="ECO:0007669"/>
    <property type="project" value="InterPro"/>
</dbReference>
<feature type="binding site" evidence="13">
    <location>
        <position position="133"/>
    </location>
    <ligand>
        <name>L-glutamate</name>
        <dbReference type="ChEBI" id="CHEBI:29985"/>
    </ligand>
</feature>
<feature type="binding site" evidence="13">
    <location>
        <position position="304"/>
    </location>
    <ligand>
        <name>L-glutamate</name>
        <dbReference type="ChEBI" id="CHEBI:29985"/>
    </ligand>
</feature>
<evidence type="ECO:0000256" key="14">
    <source>
        <dbReference type="PIRSR" id="PIRSR601508-2"/>
    </source>
</evidence>
<dbReference type="Gene3D" id="3.40.190.10">
    <property type="entry name" value="Periplasmic binding protein-like II"/>
    <property type="match status" value="1"/>
</dbReference>
<dbReference type="SUPFAM" id="SSF81324">
    <property type="entry name" value="Voltage-gated potassium channels"/>
    <property type="match status" value="1"/>
</dbReference>
<dbReference type="AlphaFoldDB" id="A0A2J7QSL3"/>
<keyword evidence="11" id="KW-1071">Ligand-gated ion channel</keyword>
<accession>A0A2J7QSL3</accession>
<dbReference type="InParanoid" id="A0A2J7QSL3"/>
<feature type="transmembrane region" description="Helical" evidence="15">
    <location>
        <begin position="178"/>
        <end position="196"/>
    </location>
</feature>
<dbReference type="InterPro" id="IPR015683">
    <property type="entry name" value="Ionotropic_Glu_rcpt"/>
</dbReference>
<feature type="binding site" evidence="13">
    <location>
        <position position="138"/>
    </location>
    <ligand>
        <name>L-glutamate</name>
        <dbReference type="ChEBI" id="CHEBI:29985"/>
    </ligand>
</feature>
<dbReference type="OrthoDB" id="5984008at2759"/>
<keyword evidence="9" id="KW-0675">Receptor</keyword>
<dbReference type="EMBL" id="NEVH01011876">
    <property type="protein sequence ID" value="PNF31576.1"/>
    <property type="molecule type" value="Genomic_DNA"/>
</dbReference>
<dbReference type="CDD" id="cd13717">
    <property type="entry name" value="PBP2_iGluR_putative"/>
    <property type="match status" value="1"/>
</dbReference>
<dbReference type="Pfam" id="PF10613">
    <property type="entry name" value="Lig_chan-Glu_bd"/>
    <property type="match status" value="1"/>
</dbReference>
<dbReference type="GO" id="GO:0005886">
    <property type="term" value="C:plasma membrane"/>
    <property type="evidence" value="ECO:0007669"/>
    <property type="project" value="UniProtKB-SubCell"/>
</dbReference>
<dbReference type="STRING" id="105785.A0A2J7QSL3"/>
<comment type="subcellular location">
    <subcellularLocation>
        <location evidence="1">Cell membrane</location>
        <topology evidence="1">Multi-pass membrane protein</topology>
    </subcellularLocation>
</comment>
<gene>
    <name evidence="18" type="ORF">B7P43_G00769</name>
</gene>
<dbReference type="PRINTS" id="PR00177">
    <property type="entry name" value="NMDARECEPTOR"/>
</dbReference>
<reference evidence="18 19" key="1">
    <citation type="submission" date="2017-12" db="EMBL/GenBank/DDBJ databases">
        <title>Hemimetabolous genomes reveal molecular basis of termite eusociality.</title>
        <authorList>
            <person name="Harrison M.C."/>
            <person name="Jongepier E."/>
            <person name="Robertson H.M."/>
            <person name="Arning N."/>
            <person name="Bitard-Feildel T."/>
            <person name="Chao H."/>
            <person name="Childers C.P."/>
            <person name="Dinh H."/>
            <person name="Doddapaneni H."/>
            <person name="Dugan S."/>
            <person name="Gowin J."/>
            <person name="Greiner C."/>
            <person name="Han Y."/>
            <person name="Hu H."/>
            <person name="Hughes D.S.T."/>
            <person name="Huylmans A.-K."/>
            <person name="Kemena C."/>
            <person name="Kremer L.P.M."/>
            <person name="Lee S.L."/>
            <person name="Lopez-Ezquerra A."/>
            <person name="Mallet L."/>
            <person name="Monroy-Kuhn J.M."/>
            <person name="Moser A."/>
            <person name="Murali S.C."/>
            <person name="Muzny D.M."/>
            <person name="Otani S."/>
            <person name="Piulachs M.-D."/>
            <person name="Poelchau M."/>
            <person name="Qu J."/>
            <person name="Schaub F."/>
            <person name="Wada-Katsumata A."/>
            <person name="Worley K.C."/>
            <person name="Xie Q."/>
            <person name="Ylla G."/>
            <person name="Poulsen M."/>
            <person name="Gibbs R.A."/>
            <person name="Schal C."/>
            <person name="Richards S."/>
            <person name="Belles X."/>
            <person name="Korb J."/>
            <person name="Bornberg-Bauer E."/>
        </authorList>
    </citation>
    <scope>NUCLEOTIDE SEQUENCE [LARGE SCALE GENOMIC DNA]</scope>
    <source>
        <tissue evidence="18">Whole body</tissue>
    </source>
</reference>
<evidence type="ECO:0000256" key="6">
    <source>
        <dbReference type="ARBA" id="ARBA00022989"/>
    </source>
</evidence>
<dbReference type="InterPro" id="IPR001320">
    <property type="entry name" value="Iontro_rcpt_C"/>
</dbReference>
<evidence type="ECO:0000259" key="17">
    <source>
        <dbReference type="SMART" id="SM00918"/>
    </source>
</evidence>
<evidence type="ECO:0000256" key="10">
    <source>
        <dbReference type="ARBA" id="ARBA00023180"/>
    </source>
</evidence>
<evidence type="ECO:0000256" key="3">
    <source>
        <dbReference type="ARBA" id="ARBA00022448"/>
    </source>
</evidence>
<evidence type="ECO:0000313" key="19">
    <source>
        <dbReference type="Proteomes" id="UP000235965"/>
    </source>
</evidence>
<dbReference type="SUPFAM" id="SSF53850">
    <property type="entry name" value="Periplasmic binding protein-like II"/>
    <property type="match status" value="1"/>
</dbReference>
<keyword evidence="10" id="KW-0325">Glycoprotein</keyword>
<organism evidence="18 19">
    <name type="scientific">Cryptotermes secundus</name>
    <dbReference type="NCBI Taxonomy" id="105785"/>
    <lineage>
        <taxon>Eukaryota</taxon>
        <taxon>Metazoa</taxon>
        <taxon>Ecdysozoa</taxon>
        <taxon>Arthropoda</taxon>
        <taxon>Hexapoda</taxon>
        <taxon>Insecta</taxon>
        <taxon>Pterygota</taxon>
        <taxon>Neoptera</taxon>
        <taxon>Polyneoptera</taxon>
        <taxon>Dictyoptera</taxon>
        <taxon>Blattodea</taxon>
        <taxon>Blattoidea</taxon>
        <taxon>Termitoidae</taxon>
        <taxon>Kalotermitidae</taxon>
        <taxon>Cryptotermitinae</taxon>
        <taxon>Cryptotermes</taxon>
    </lineage>
</organism>
<feature type="domain" description="Ionotropic glutamate receptor C-terminal" evidence="16">
    <location>
        <begin position="50"/>
        <end position="378"/>
    </location>
</feature>
<evidence type="ECO:0000256" key="11">
    <source>
        <dbReference type="ARBA" id="ARBA00023286"/>
    </source>
</evidence>
<dbReference type="PANTHER" id="PTHR18966">
    <property type="entry name" value="IONOTROPIC GLUTAMATE RECEPTOR"/>
    <property type="match status" value="1"/>
</dbReference>
<dbReference type="SMART" id="SM00918">
    <property type="entry name" value="Lig_chan-Glu_bd"/>
    <property type="match status" value="1"/>
</dbReference>
<keyword evidence="8 15" id="KW-0472">Membrane</keyword>
<dbReference type="SMART" id="SM00079">
    <property type="entry name" value="PBPe"/>
    <property type="match status" value="1"/>
</dbReference>
<evidence type="ECO:0000256" key="7">
    <source>
        <dbReference type="ARBA" id="ARBA00023065"/>
    </source>
</evidence>
<keyword evidence="6 15" id="KW-1133">Transmembrane helix</keyword>
<feature type="domain" description="Ionotropic glutamate receptor L-glutamate and glycine-binding" evidence="17">
    <location>
        <begin position="60"/>
        <end position="122"/>
    </location>
</feature>
<evidence type="ECO:0000313" key="18">
    <source>
        <dbReference type="EMBL" id="PNF31576.1"/>
    </source>
</evidence>
<evidence type="ECO:0000256" key="15">
    <source>
        <dbReference type="SAM" id="Phobius"/>
    </source>
</evidence>
<dbReference type="GO" id="GO:0038023">
    <property type="term" value="F:signaling receptor activity"/>
    <property type="evidence" value="ECO:0007669"/>
    <property type="project" value="InterPro"/>
</dbReference>
<evidence type="ECO:0000256" key="13">
    <source>
        <dbReference type="PIRSR" id="PIRSR601508-1"/>
    </source>
</evidence>
<feature type="non-terminal residue" evidence="18">
    <location>
        <position position="379"/>
    </location>
</feature>
<protein>
    <recommendedName>
        <fullName evidence="20">Ionotropic glutamate receptor L-glutamate and glycine-binding domain-containing protein</fullName>
    </recommendedName>
</protein>
<evidence type="ECO:0000256" key="1">
    <source>
        <dbReference type="ARBA" id="ARBA00004651"/>
    </source>
</evidence>
<proteinExistence type="inferred from homology"/>
<keyword evidence="3" id="KW-0813">Transport</keyword>
<dbReference type="Proteomes" id="UP000235965">
    <property type="component" value="Unassembled WGS sequence"/>
</dbReference>
<keyword evidence="19" id="KW-1185">Reference proteome</keyword>
<sequence>MAFQMEVKTVNILNSIPTKFVDVASWNASLTNPLDVTDARNMVKHSAVTVYRIVTVVQKPFVMYDGVDGKNKTKFKGYCIDLIDEIRNITKFDYEIYETPDKQFGNMDENGKWNGMIKELMLKNADIGLGSLSVMAERENVVDFTVPYYDLVGITILMKKPKTATSLFKFLTVLENDVWLCILAAYFFTSFLMWVFDRWSPYSYQNNREKYKDDEEKREFNLKECLWFCMTSLTPQGGGEAPKNLSGRLVAATWWLFGFIIIASYTANLAAFLTVSRLDTPVESLDDLAKQYKIQYAPLNNSASMTYFQRMSDIETTFYNIWKDMSLNDSLSDVERAKLAVWDYPVSDKYTKIWQAMKEAKFPSTLDEAVDRVLQSKSS</sequence>
<evidence type="ECO:0000256" key="4">
    <source>
        <dbReference type="ARBA" id="ARBA00022475"/>
    </source>
</evidence>
<dbReference type="Pfam" id="PF00060">
    <property type="entry name" value="Lig_chan"/>
    <property type="match status" value="1"/>
</dbReference>
<evidence type="ECO:0000259" key="16">
    <source>
        <dbReference type="SMART" id="SM00079"/>
    </source>
</evidence>
<evidence type="ECO:0000256" key="5">
    <source>
        <dbReference type="ARBA" id="ARBA00022692"/>
    </source>
</evidence>
<feature type="transmembrane region" description="Helical" evidence="15">
    <location>
        <begin position="254"/>
        <end position="275"/>
    </location>
</feature>
<comment type="caution">
    <text evidence="18">The sequence shown here is derived from an EMBL/GenBank/DDBJ whole genome shotgun (WGS) entry which is preliminary data.</text>
</comment>
<keyword evidence="5 15" id="KW-0812">Transmembrane</keyword>
<keyword evidence="4" id="KW-1003">Cell membrane</keyword>
<name>A0A2J7QSL3_9NEOP</name>
<comment type="similarity">
    <text evidence="2">Belongs to the glutamate-gated ion channel (TC 1.A.10.1) family.</text>
</comment>
<dbReference type="InterPro" id="IPR001508">
    <property type="entry name" value="Iono_Glu_rcpt_met"/>
</dbReference>
<keyword evidence="7" id="KW-0406">Ion transport</keyword>
<feature type="site" description="Crucial to convey clamshell closure to channel opening" evidence="14">
    <location>
        <position position="282"/>
    </location>
</feature>
<dbReference type="FunFam" id="1.10.287.70:FF:000080">
    <property type="entry name" value="Glutamate receptor ionotropic, kainate"/>
    <property type="match status" value="1"/>
</dbReference>
<evidence type="ECO:0008006" key="20">
    <source>
        <dbReference type="Google" id="ProtNLM"/>
    </source>
</evidence>
<keyword evidence="12" id="KW-0407">Ion channel</keyword>
<dbReference type="Gene3D" id="1.10.287.70">
    <property type="match status" value="1"/>
</dbReference>
<dbReference type="InterPro" id="IPR019594">
    <property type="entry name" value="Glu/Gly-bd"/>
</dbReference>
<evidence type="ECO:0000256" key="2">
    <source>
        <dbReference type="ARBA" id="ARBA00008685"/>
    </source>
</evidence>
<evidence type="ECO:0000256" key="9">
    <source>
        <dbReference type="ARBA" id="ARBA00023170"/>
    </source>
</evidence>